<dbReference type="EMBL" id="MFES01000026">
    <property type="protein sequence ID" value="OGE85524.1"/>
    <property type="molecule type" value="Genomic_DNA"/>
</dbReference>
<proteinExistence type="predicted"/>
<evidence type="ECO:0000313" key="1">
    <source>
        <dbReference type="EMBL" id="OGE85524.1"/>
    </source>
</evidence>
<dbReference type="Proteomes" id="UP000176786">
    <property type="component" value="Unassembled WGS sequence"/>
</dbReference>
<sequence>MRLPESQSSSETQNQRNELLEFARLAGIDESYMPRPGTEIYRRVMELCMEYIAAIDAMDTGSYSNSKRRIAHNELCKAIFGKQRAELSPVDQDRVSDFAAGVAGRNELMGSF</sequence>
<dbReference type="STRING" id="1817832.A3J48_00200"/>
<name>A0A1F5P6Y3_9BACT</name>
<organism evidence="1 2">
    <name type="scientific">Candidatus Doudnabacteria bacterium RIFCSPHIGHO2_02_FULL_46_11</name>
    <dbReference type="NCBI Taxonomy" id="1817832"/>
    <lineage>
        <taxon>Bacteria</taxon>
        <taxon>Candidatus Doudnaibacteriota</taxon>
    </lineage>
</organism>
<evidence type="ECO:0000313" key="2">
    <source>
        <dbReference type="Proteomes" id="UP000176786"/>
    </source>
</evidence>
<gene>
    <name evidence="1" type="ORF">A3J48_00200</name>
</gene>
<accession>A0A1F5P6Y3</accession>
<protein>
    <submittedName>
        <fullName evidence="1">Uncharacterized protein</fullName>
    </submittedName>
</protein>
<reference evidence="1 2" key="1">
    <citation type="journal article" date="2016" name="Nat. Commun.">
        <title>Thousands of microbial genomes shed light on interconnected biogeochemical processes in an aquifer system.</title>
        <authorList>
            <person name="Anantharaman K."/>
            <person name="Brown C.T."/>
            <person name="Hug L.A."/>
            <person name="Sharon I."/>
            <person name="Castelle C.J."/>
            <person name="Probst A.J."/>
            <person name="Thomas B.C."/>
            <person name="Singh A."/>
            <person name="Wilkins M.J."/>
            <person name="Karaoz U."/>
            <person name="Brodie E.L."/>
            <person name="Williams K.H."/>
            <person name="Hubbard S.S."/>
            <person name="Banfield J.F."/>
        </authorList>
    </citation>
    <scope>NUCLEOTIDE SEQUENCE [LARGE SCALE GENOMIC DNA]</scope>
</reference>
<comment type="caution">
    <text evidence="1">The sequence shown here is derived from an EMBL/GenBank/DDBJ whole genome shotgun (WGS) entry which is preliminary data.</text>
</comment>
<dbReference type="AlphaFoldDB" id="A0A1F5P6Y3"/>